<evidence type="ECO:0000313" key="6">
    <source>
        <dbReference type="Proteomes" id="UP000318422"/>
    </source>
</evidence>
<reference evidence="5 6" key="1">
    <citation type="submission" date="2019-06" db="EMBL/GenBank/DDBJ databases">
        <title>Whole genome shotgun sequence of Zoogloea ramigera NBRC 15342.</title>
        <authorList>
            <person name="Hosoyama A."/>
            <person name="Uohara A."/>
            <person name="Ohji S."/>
            <person name="Ichikawa N."/>
        </authorList>
    </citation>
    <scope>NUCLEOTIDE SEQUENCE [LARGE SCALE GENOMIC DNA]</scope>
    <source>
        <strain evidence="5 6">NBRC 15342</strain>
    </source>
</reference>
<keyword evidence="1" id="KW-0479">Metal-binding</keyword>
<dbReference type="InterPro" id="IPR014905">
    <property type="entry name" value="HIRAN"/>
</dbReference>
<feature type="signal peptide" evidence="3">
    <location>
        <begin position="1"/>
        <end position="28"/>
    </location>
</feature>
<evidence type="ECO:0000256" key="3">
    <source>
        <dbReference type="SAM" id="SignalP"/>
    </source>
</evidence>
<dbReference type="GO" id="GO:0008270">
    <property type="term" value="F:zinc ion binding"/>
    <property type="evidence" value="ECO:0007669"/>
    <property type="project" value="InterPro"/>
</dbReference>
<dbReference type="AlphaFoldDB" id="A0A4Y4CZU1"/>
<sequence length="131" mass="14609">MPPRRLAALTFALSLALCLVLAPTPAAAQRIQVLVHSAPLAGFQYYAGKILWDEMQEGDRLALVRESDNRHDPHAVRVEWRGTKLGYLPRSDNRAVAAEMDKGTPIGARIGRLSRDPNPWKRLRVDVYVGL</sequence>
<dbReference type="Proteomes" id="UP000318422">
    <property type="component" value="Unassembled WGS sequence"/>
</dbReference>
<dbReference type="EMBL" id="BJNV01000060">
    <property type="protein sequence ID" value="GEC97004.1"/>
    <property type="molecule type" value="Genomic_DNA"/>
</dbReference>
<dbReference type="GO" id="GO:0016818">
    <property type="term" value="F:hydrolase activity, acting on acid anhydrides, in phosphorus-containing anhydrides"/>
    <property type="evidence" value="ECO:0007669"/>
    <property type="project" value="InterPro"/>
</dbReference>
<dbReference type="SMART" id="SM00910">
    <property type="entry name" value="HIRAN"/>
    <property type="match status" value="1"/>
</dbReference>
<name>A0A4Y4CZU1_ZOORA</name>
<organism evidence="5 6">
    <name type="scientific">Zoogloea ramigera</name>
    <dbReference type="NCBI Taxonomy" id="350"/>
    <lineage>
        <taxon>Bacteria</taxon>
        <taxon>Pseudomonadati</taxon>
        <taxon>Pseudomonadota</taxon>
        <taxon>Betaproteobacteria</taxon>
        <taxon>Rhodocyclales</taxon>
        <taxon>Zoogloeaceae</taxon>
        <taxon>Zoogloea</taxon>
    </lineage>
</organism>
<gene>
    <name evidence="5" type="ORF">ZRA01_30770</name>
</gene>
<protein>
    <submittedName>
        <fullName evidence="5">HIRAN domain-containing protein</fullName>
    </submittedName>
</protein>
<keyword evidence="6" id="KW-1185">Reference proteome</keyword>
<evidence type="ECO:0000313" key="5">
    <source>
        <dbReference type="EMBL" id="GEC97004.1"/>
    </source>
</evidence>
<feature type="domain" description="HIRAN" evidence="4">
    <location>
        <begin position="33"/>
        <end position="131"/>
    </location>
</feature>
<comment type="caution">
    <text evidence="5">The sequence shown here is derived from an EMBL/GenBank/DDBJ whole genome shotgun (WGS) entry which is preliminary data.</text>
</comment>
<feature type="chain" id="PRO_5021475056" evidence="3">
    <location>
        <begin position="29"/>
        <end position="131"/>
    </location>
</feature>
<dbReference type="Pfam" id="PF08797">
    <property type="entry name" value="HIRAN"/>
    <property type="match status" value="1"/>
</dbReference>
<keyword evidence="2" id="KW-0378">Hydrolase</keyword>
<evidence type="ECO:0000256" key="1">
    <source>
        <dbReference type="ARBA" id="ARBA00022723"/>
    </source>
</evidence>
<dbReference type="RefSeq" id="WP_141353885.1">
    <property type="nucleotide sequence ID" value="NZ_BJNV01000060.1"/>
</dbReference>
<dbReference type="Gene3D" id="3.30.70.2330">
    <property type="match status" value="1"/>
</dbReference>
<keyword evidence="3" id="KW-0732">Signal</keyword>
<evidence type="ECO:0000259" key="4">
    <source>
        <dbReference type="SMART" id="SM00910"/>
    </source>
</evidence>
<dbReference type="OrthoDB" id="5769937at2"/>
<evidence type="ECO:0000256" key="2">
    <source>
        <dbReference type="ARBA" id="ARBA00022801"/>
    </source>
</evidence>
<proteinExistence type="predicted"/>
<accession>A0A4Y4CZU1</accession>
<dbReference type="GO" id="GO:0003676">
    <property type="term" value="F:nucleic acid binding"/>
    <property type="evidence" value="ECO:0007669"/>
    <property type="project" value="InterPro"/>
</dbReference>